<gene>
    <name evidence="1" type="ORF">L3Y34_012966</name>
</gene>
<dbReference type="EMBL" id="CP090896">
    <property type="protein sequence ID" value="ULT84003.1"/>
    <property type="molecule type" value="Genomic_DNA"/>
</dbReference>
<protein>
    <submittedName>
        <fullName evidence="1">Uncharacterized protein</fullName>
    </submittedName>
</protein>
<sequence length="73" mass="7913">MAKLASKKNRVPAIHVEINTKADLHSQKLKKLLDSNPISVLSGVGEALGIDLEKLTSQRLAENVPNLICDVIL</sequence>
<proteinExistence type="predicted"/>
<reference evidence="1 2" key="1">
    <citation type="submission" date="2022-05" db="EMBL/GenBank/DDBJ databases">
        <title>Chromosome-level reference genomes for two strains of Caenorhabditis briggsae: an improved platform for comparative genomics.</title>
        <authorList>
            <person name="Stevens L."/>
            <person name="Andersen E.C."/>
        </authorList>
    </citation>
    <scope>NUCLEOTIDE SEQUENCE [LARGE SCALE GENOMIC DNA]</scope>
    <source>
        <strain evidence="1">QX1410_ONT</strain>
        <tissue evidence="1">Whole-organism</tissue>
    </source>
</reference>
<dbReference type="Gene3D" id="2.60.120.650">
    <property type="entry name" value="Cupin"/>
    <property type="match status" value="1"/>
</dbReference>
<accession>A0AAE9CW51</accession>
<evidence type="ECO:0000313" key="1">
    <source>
        <dbReference type="EMBL" id="ULT84003.1"/>
    </source>
</evidence>
<dbReference type="Proteomes" id="UP000827892">
    <property type="component" value="Chromosome X"/>
</dbReference>
<organism evidence="1 2">
    <name type="scientific">Caenorhabditis briggsae</name>
    <dbReference type="NCBI Taxonomy" id="6238"/>
    <lineage>
        <taxon>Eukaryota</taxon>
        <taxon>Metazoa</taxon>
        <taxon>Ecdysozoa</taxon>
        <taxon>Nematoda</taxon>
        <taxon>Chromadorea</taxon>
        <taxon>Rhabditida</taxon>
        <taxon>Rhabditina</taxon>
        <taxon>Rhabditomorpha</taxon>
        <taxon>Rhabditoidea</taxon>
        <taxon>Rhabditidae</taxon>
        <taxon>Peloderinae</taxon>
        <taxon>Caenorhabditis</taxon>
    </lineage>
</organism>
<name>A0AAE9CW51_CAEBR</name>
<evidence type="ECO:0000313" key="2">
    <source>
        <dbReference type="Proteomes" id="UP000827892"/>
    </source>
</evidence>
<dbReference type="AlphaFoldDB" id="A0AAE9CW51"/>